<keyword evidence="4" id="KW-0762">Sugar transport</keyword>
<dbReference type="InterPro" id="IPR018113">
    <property type="entry name" value="PTrfase_EIIB_Cys"/>
</dbReference>
<evidence type="ECO:0000259" key="14">
    <source>
        <dbReference type="PROSITE" id="PS51103"/>
    </source>
</evidence>
<dbReference type="Pfam" id="PF02378">
    <property type="entry name" value="PTS_EIIC"/>
    <property type="match status" value="1"/>
</dbReference>
<feature type="transmembrane region" description="Helical" evidence="12">
    <location>
        <begin position="20"/>
        <end position="39"/>
    </location>
</feature>
<keyword evidence="6" id="KW-0598">Phosphotransferase system</keyword>
<evidence type="ECO:0000256" key="4">
    <source>
        <dbReference type="ARBA" id="ARBA00022597"/>
    </source>
</evidence>
<dbReference type="PANTHER" id="PTHR30009:SF24">
    <property type="entry name" value="PTS SYSTEM, IIBC COMPONENT"/>
    <property type="match status" value="1"/>
</dbReference>
<dbReference type="SUPFAM" id="SSF55604">
    <property type="entry name" value="Glucose permease domain IIB"/>
    <property type="match status" value="1"/>
</dbReference>
<feature type="transmembrane region" description="Helical" evidence="12">
    <location>
        <begin position="59"/>
        <end position="84"/>
    </location>
</feature>
<dbReference type="EMBL" id="JACSQZ010000021">
    <property type="protein sequence ID" value="MBD7914996.1"/>
    <property type="molecule type" value="Genomic_DNA"/>
</dbReference>
<dbReference type="PANTHER" id="PTHR30009">
    <property type="entry name" value="CYTOCHROME C-TYPE SYNTHESIS PROTEIN AND PTS TRANSMEMBRANE COMPONENT"/>
    <property type="match status" value="1"/>
</dbReference>
<keyword evidence="2" id="KW-0813">Transport</keyword>
<evidence type="ECO:0000256" key="11">
    <source>
        <dbReference type="PROSITE-ProRule" id="PRU00421"/>
    </source>
</evidence>
<comment type="caution">
    <text evidence="15">The sequence shown here is derived from an EMBL/GenBank/DDBJ whole genome shotgun (WGS) entry which is preliminary data.</text>
</comment>
<keyword evidence="7 12" id="KW-0812">Transmembrane</keyword>
<dbReference type="Pfam" id="PF00367">
    <property type="entry name" value="PTS_EIIB"/>
    <property type="match status" value="1"/>
</dbReference>
<sequence>MKEKFLASAEKFAKAMVQPLMYLSVAGMILILGVLLTNTTVNQFLPFLKWTPIQLVGKLIYECIMILVNNLGIIFCIGIAAALAKKEKHQASIISFMSYLMFLKANNITLKTFEMLKTPNEMLGLIGTGQASVLGIQVSDMGVFSGIIIGCLVGYIFNKSCDSKFKGYWAMYSGTRFSFILMILVSLALGVMVTFVWPVVAQGIQALTVLIKNSGSFGLFIYGFLERLLIPTGLHHLVYVPFQFTDIGGVMQVGEQTVAGAYAITIAEFGNPSVTKFSDTIYYMATGFTKTFGYIGIALAFYKTAFKENKQSVKALLMPLAITACLSGVTEPFDFLFIFAAPVLYVIHSAIAGLFIVLLKVFNVTSMLGGGIITITLNNLIAGVQKTNWPIMFVLGLVQIAVYFVLFSFIIKKFNLKTPGREEVSSEDAKVNKIGNKVGAREALAIINGLGGKENIVNVTNCFTRLRVDVKDLSLLNEEEIKKCKNSGIVKRGNNVQIIFGIEVPDVRKEVEDVLATL</sequence>
<evidence type="ECO:0000313" key="16">
    <source>
        <dbReference type="Proteomes" id="UP000640335"/>
    </source>
</evidence>
<evidence type="ECO:0000256" key="8">
    <source>
        <dbReference type="ARBA" id="ARBA00022777"/>
    </source>
</evidence>
<keyword evidence="10 12" id="KW-0472">Membrane</keyword>
<feature type="transmembrane region" description="Helical" evidence="12">
    <location>
        <begin position="177"/>
        <end position="200"/>
    </location>
</feature>
<keyword evidence="5" id="KW-0808">Transferase</keyword>
<keyword evidence="16" id="KW-1185">Reference proteome</keyword>
<dbReference type="CDD" id="cd00212">
    <property type="entry name" value="PTS_IIB_glc"/>
    <property type="match status" value="1"/>
</dbReference>
<evidence type="ECO:0000259" key="13">
    <source>
        <dbReference type="PROSITE" id="PS51098"/>
    </source>
</evidence>
<dbReference type="InterPro" id="IPR013013">
    <property type="entry name" value="PTS_EIIC_1"/>
</dbReference>
<dbReference type="InterPro" id="IPR001996">
    <property type="entry name" value="PTS_IIB_1"/>
</dbReference>
<dbReference type="InterPro" id="IPR050429">
    <property type="entry name" value="PTS_Glucose_EIICBA"/>
</dbReference>
<dbReference type="Proteomes" id="UP000640335">
    <property type="component" value="Unassembled WGS sequence"/>
</dbReference>
<dbReference type="PROSITE" id="PS51098">
    <property type="entry name" value="PTS_EIIB_TYPE_1"/>
    <property type="match status" value="1"/>
</dbReference>
<evidence type="ECO:0000256" key="9">
    <source>
        <dbReference type="ARBA" id="ARBA00022989"/>
    </source>
</evidence>
<evidence type="ECO:0000313" key="15">
    <source>
        <dbReference type="EMBL" id="MBD7914996.1"/>
    </source>
</evidence>
<dbReference type="NCBIfam" id="TIGR00826">
    <property type="entry name" value="EIIB_glc"/>
    <property type="match status" value="1"/>
</dbReference>
<evidence type="ECO:0000256" key="5">
    <source>
        <dbReference type="ARBA" id="ARBA00022679"/>
    </source>
</evidence>
<feature type="transmembrane region" description="Helical" evidence="12">
    <location>
        <begin position="391"/>
        <end position="411"/>
    </location>
</feature>
<evidence type="ECO:0000256" key="6">
    <source>
        <dbReference type="ARBA" id="ARBA00022683"/>
    </source>
</evidence>
<name>A0ABR8Q3K7_9CLOT</name>
<feature type="transmembrane region" description="Helical" evidence="12">
    <location>
        <begin position="366"/>
        <end position="385"/>
    </location>
</feature>
<keyword evidence="3" id="KW-1003">Cell membrane</keyword>
<gene>
    <name evidence="15" type="ORF">H9660_07525</name>
</gene>
<evidence type="ECO:0000256" key="1">
    <source>
        <dbReference type="ARBA" id="ARBA00004651"/>
    </source>
</evidence>
<feature type="domain" description="PTS EIIB type-1" evidence="13">
    <location>
        <begin position="440"/>
        <end position="518"/>
    </location>
</feature>
<proteinExistence type="predicted"/>
<feature type="transmembrane region" description="Helical" evidence="12">
    <location>
        <begin position="133"/>
        <end position="157"/>
    </location>
</feature>
<feature type="domain" description="PTS EIIC type-1" evidence="14">
    <location>
        <begin position="3"/>
        <end position="423"/>
    </location>
</feature>
<accession>A0ABR8Q3K7</accession>
<evidence type="ECO:0000256" key="3">
    <source>
        <dbReference type="ARBA" id="ARBA00022475"/>
    </source>
</evidence>
<dbReference type="PROSITE" id="PS51103">
    <property type="entry name" value="PTS_EIIC_TYPE_1"/>
    <property type="match status" value="1"/>
</dbReference>
<evidence type="ECO:0000256" key="12">
    <source>
        <dbReference type="SAM" id="Phobius"/>
    </source>
</evidence>
<feature type="active site" description="Phosphocysteine intermediate; for EIIB activity" evidence="11">
    <location>
        <position position="462"/>
    </location>
</feature>
<reference evidence="15 16" key="1">
    <citation type="submission" date="2020-08" db="EMBL/GenBank/DDBJ databases">
        <title>A Genomic Blueprint of the Chicken Gut Microbiome.</title>
        <authorList>
            <person name="Gilroy R."/>
            <person name="Ravi A."/>
            <person name="Getino M."/>
            <person name="Pursley I."/>
            <person name="Horton D.L."/>
            <person name="Alikhan N.-F."/>
            <person name="Baker D."/>
            <person name="Gharbi K."/>
            <person name="Hall N."/>
            <person name="Watson M."/>
            <person name="Adriaenssens E.M."/>
            <person name="Foster-Nyarko E."/>
            <person name="Jarju S."/>
            <person name="Secka A."/>
            <person name="Antonio M."/>
            <person name="Oren A."/>
            <person name="Chaudhuri R."/>
            <person name="La Ragione R.M."/>
            <person name="Hildebrand F."/>
            <person name="Pallen M.J."/>
        </authorList>
    </citation>
    <scope>NUCLEOTIDE SEQUENCE [LARGE SCALE GENOMIC DNA]</scope>
    <source>
        <strain evidence="15 16">Sa3CUN1</strain>
    </source>
</reference>
<comment type="subcellular location">
    <subcellularLocation>
        <location evidence="1">Cell membrane</location>
        <topology evidence="1">Multi-pass membrane protein</topology>
    </subcellularLocation>
</comment>
<dbReference type="RefSeq" id="WP_191749761.1">
    <property type="nucleotide sequence ID" value="NZ_JACSQZ010000021.1"/>
</dbReference>
<dbReference type="InterPro" id="IPR003352">
    <property type="entry name" value="PTS_EIIC"/>
</dbReference>
<feature type="transmembrane region" description="Helical" evidence="12">
    <location>
        <begin position="281"/>
        <end position="301"/>
    </location>
</feature>
<dbReference type="PROSITE" id="PS01035">
    <property type="entry name" value="PTS_EIIB_TYPE_1_CYS"/>
    <property type="match status" value="1"/>
</dbReference>
<dbReference type="InterPro" id="IPR036878">
    <property type="entry name" value="Glu_permease_IIB"/>
</dbReference>
<evidence type="ECO:0000256" key="7">
    <source>
        <dbReference type="ARBA" id="ARBA00022692"/>
    </source>
</evidence>
<keyword evidence="8" id="KW-0418">Kinase</keyword>
<keyword evidence="9 12" id="KW-1133">Transmembrane helix</keyword>
<feature type="transmembrane region" description="Helical" evidence="12">
    <location>
        <begin position="96"/>
        <end position="113"/>
    </location>
</feature>
<protein>
    <submittedName>
        <fullName evidence="15">PTS transporter subunit EIIC</fullName>
    </submittedName>
</protein>
<dbReference type="Gene3D" id="3.30.1360.60">
    <property type="entry name" value="Glucose permease domain IIB"/>
    <property type="match status" value="1"/>
</dbReference>
<organism evidence="15 16">
    <name type="scientific">Clostridium gallinarum</name>
    <dbReference type="NCBI Taxonomy" id="2762246"/>
    <lineage>
        <taxon>Bacteria</taxon>
        <taxon>Bacillati</taxon>
        <taxon>Bacillota</taxon>
        <taxon>Clostridia</taxon>
        <taxon>Eubacteriales</taxon>
        <taxon>Clostridiaceae</taxon>
        <taxon>Clostridium</taxon>
    </lineage>
</organism>
<evidence type="ECO:0000256" key="2">
    <source>
        <dbReference type="ARBA" id="ARBA00022448"/>
    </source>
</evidence>
<evidence type="ECO:0000256" key="10">
    <source>
        <dbReference type="ARBA" id="ARBA00023136"/>
    </source>
</evidence>
<feature type="transmembrane region" description="Helical" evidence="12">
    <location>
        <begin position="335"/>
        <end position="359"/>
    </location>
</feature>